<evidence type="ECO:0000256" key="1">
    <source>
        <dbReference type="SAM" id="MobiDB-lite"/>
    </source>
</evidence>
<keyword evidence="2" id="KW-0472">Membrane</keyword>
<feature type="compositionally biased region" description="Basic and acidic residues" evidence="1">
    <location>
        <begin position="170"/>
        <end position="179"/>
    </location>
</feature>
<name>A0A175RHB5_9HYPH</name>
<dbReference type="InterPro" id="IPR007313">
    <property type="entry name" value="FxsA"/>
</dbReference>
<comment type="caution">
    <text evidence="3">The sequence shown here is derived from an EMBL/GenBank/DDBJ whole genome shotgun (WGS) entry which is preliminary data.</text>
</comment>
<feature type="transmembrane region" description="Helical" evidence="2">
    <location>
        <begin position="28"/>
        <end position="48"/>
    </location>
</feature>
<keyword evidence="4" id="KW-1185">Reference proteome</keyword>
<evidence type="ECO:0008006" key="5">
    <source>
        <dbReference type="Google" id="ProtNLM"/>
    </source>
</evidence>
<evidence type="ECO:0000256" key="2">
    <source>
        <dbReference type="SAM" id="Phobius"/>
    </source>
</evidence>
<accession>A0A175RHB5</accession>
<dbReference type="Pfam" id="PF04186">
    <property type="entry name" value="FxsA"/>
    <property type="match status" value="1"/>
</dbReference>
<reference evidence="3 4" key="1">
    <citation type="journal article" date="2016" name="Front. Microbiol.">
        <title>Genomic Resource of Rice Seed Associated Bacteria.</title>
        <authorList>
            <person name="Midha S."/>
            <person name="Bansal K."/>
            <person name="Sharma S."/>
            <person name="Kumar N."/>
            <person name="Patil P.P."/>
            <person name="Chaudhry V."/>
            <person name="Patil P.B."/>
        </authorList>
    </citation>
    <scope>NUCLEOTIDE SEQUENCE [LARGE SCALE GENOMIC DNA]</scope>
    <source>
        <strain evidence="3 4">NS365</strain>
    </source>
</reference>
<dbReference type="PANTHER" id="PTHR35335:SF1">
    <property type="entry name" value="UPF0716 PROTEIN FXSA"/>
    <property type="match status" value="1"/>
</dbReference>
<keyword evidence="2" id="KW-1133">Transmembrane helix</keyword>
<dbReference type="PATRIC" id="fig|401562.4.peg.4221"/>
<gene>
    <name evidence="3" type="ORF">NS365_20900</name>
</gene>
<dbReference type="GO" id="GO:0016020">
    <property type="term" value="C:membrane"/>
    <property type="evidence" value="ECO:0007669"/>
    <property type="project" value="InterPro"/>
</dbReference>
<keyword evidence="2" id="KW-0812">Transmembrane</keyword>
<dbReference type="EMBL" id="LDQA01000069">
    <property type="protein sequence ID" value="KTR02703.1"/>
    <property type="molecule type" value="Genomic_DNA"/>
</dbReference>
<sequence length="179" mass="19524">MPLILVPVILLALPLLEIGTFIWVGSHIGIGWTLLLVILSVVVGAGLLKRQTLSTLRAAQAEARAGRLPEREIVHGAMITLAGILLIIPGFLSDIVGLALFLPPVRDLVWRALRRRITVTTAPGYGARPPVRPHVVDLTDGEFARRADGSSPWIQLERDEPFRRPNGPDGKPDDKPTLH</sequence>
<dbReference type="RefSeq" id="WP_058602219.1">
    <property type="nucleotide sequence ID" value="NZ_LDQA01000069.1"/>
</dbReference>
<feature type="region of interest" description="Disordered" evidence="1">
    <location>
        <begin position="146"/>
        <end position="179"/>
    </location>
</feature>
<protein>
    <recommendedName>
        <fullName evidence="5">Exclusion suppressor FxsA</fullName>
    </recommendedName>
</protein>
<evidence type="ECO:0000313" key="3">
    <source>
        <dbReference type="EMBL" id="KTR02703.1"/>
    </source>
</evidence>
<dbReference type="AlphaFoldDB" id="A0A175RHB5"/>
<organism evidence="3 4">
    <name type="scientific">Aureimonas ureilytica</name>
    <dbReference type="NCBI Taxonomy" id="401562"/>
    <lineage>
        <taxon>Bacteria</taxon>
        <taxon>Pseudomonadati</taxon>
        <taxon>Pseudomonadota</taxon>
        <taxon>Alphaproteobacteria</taxon>
        <taxon>Hyphomicrobiales</taxon>
        <taxon>Aurantimonadaceae</taxon>
        <taxon>Aureimonas</taxon>
    </lineage>
</organism>
<feature type="transmembrane region" description="Helical" evidence="2">
    <location>
        <begin position="77"/>
        <end position="102"/>
    </location>
</feature>
<dbReference type="Proteomes" id="UP000078529">
    <property type="component" value="Unassembled WGS sequence"/>
</dbReference>
<dbReference type="PANTHER" id="PTHR35335">
    <property type="entry name" value="UPF0716 PROTEIN FXSA"/>
    <property type="match status" value="1"/>
</dbReference>
<dbReference type="NCBIfam" id="NF008528">
    <property type="entry name" value="PRK11463.1-2"/>
    <property type="match status" value="1"/>
</dbReference>
<evidence type="ECO:0000313" key="4">
    <source>
        <dbReference type="Proteomes" id="UP000078529"/>
    </source>
</evidence>
<proteinExistence type="predicted"/>